<feature type="region of interest" description="Disordered" evidence="1">
    <location>
        <begin position="161"/>
        <end position="182"/>
    </location>
</feature>
<keyword evidence="4" id="KW-1185">Reference proteome</keyword>
<evidence type="ECO:0000313" key="4">
    <source>
        <dbReference type="Proteomes" id="UP000383971"/>
    </source>
</evidence>
<proteinExistence type="predicted"/>
<dbReference type="AlphaFoldDB" id="A0A5E4TYI9"/>
<keyword evidence="2" id="KW-0732">Signal</keyword>
<dbReference type="Proteomes" id="UP000383971">
    <property type="component" value="Unassembled WGS sequence"/>
</dbReference>
<evidence type="ECO:0000256" key="1">
    <source>
        <dbReference type="SAM" id="MobiDB-lite"/>
    </source>
</evidence>
<reference evidence="3 4" key="1">
    <citation type="submission" date="2019-08" db="EMBL/GenBank/DDBJ databases">
        <authorList>
            <person name="Peeters C."/>
        </authorList>
    </citation>
    <scope>NUCLEOTIDE SEQUENCE [LARGE SCALE GENOMIC DNA]</scope>
    <source>
        <strain evidence="3 4">LMG 31111</strain>
    </source>
</reference>
<name>A0A5E4TYI9_9BURK</name>
<feature type="signal peptide" evidence="2">
    <location>
        <begin position="1"/>
        <end position="28"/>
    </location>
</feature>
<gene>
    <name evidence="3" type="ORF">PCO31111_01728</name>
</gene>
<evidence type="ECO:0000256" key="2">
    <source>
        <dbReference type="SAM" id="SignalP"/>
    </source>
</evidence>
<dbReference type="RefSeq" id="WP_150584540.1">
    <property type="nucleotide sequence ID" value="NZ_CABPSE010000004.1"/>
</dbReference>
<protein>
    <submittedName>
        <fullName evidence="3">Membrane associated protein</fullName>
    </submittedName>
</protein>
<evidence type="ECO:0000313" key="3">
    <source>
        <dbReference type="EMBL" id="VVD92955.1"/>
    </source>
</evidence>
<organism evidence="3 4">
    <name type="scientific">Pandoraea communis</name>
    <dbReference type="NCBI Taxonomy" id="2508297"/>
    <lineage>
        <taxon>Bacteria</taxon>
        <taxon>Pseudomonadati</taxon>
        <taxon>Pseudomonadota</taxon>
        <taxon>Betaproteobacteria</taxon>
        <taxon>Burkholderiales</taxon>
        <taxon>Burkholderiaceae</taxon>
        <taxon>Pandoraea</taxon>
    </lineage>
</organism>
<sequence>MKRLLSPVIAASASVLLGVFVLSPSAVADDTARRTDVSRHGAEVMPFSLAATTHIFAKTVDGGIQQVVTKHHDPKQVALIREHLAIIARQFSAGDFEAPEQIHGIDMPGLAALRTAKPGELKIDYRDLPDGGEIVFRTEAPRLITALHEWFDAQLSDHGRDAVAGHDPGMMHHHPMDSSTAQ</sequence>
<accession>A0A5E4TYI9</accession>
<dbReference type="EMBL" id="CABPSE010000004">
    <property type="protein sequence ID" value="VVD92955.1"/>
    <property type="molecule type" value="Genomic_DNA"/>
</dbReference>
<feature type="chain" id="PRO_5023099427" evidence="2">
    <location>
        <begin position="29"/>
        <end position="182"/>
    </location>
</feature>